<protein>
    <submittedName>
        <fullName evidence="1">Uncharacterized protein</fullName>
    </submittedName>
</protein>
<name>A0A382FVS9_9ZZZZ</name>
<reference evidence="1" key="1">
    <citation type="submission" date="2018-05" db="EMBL/GenBank/DDBJ databases">
        <authorList>
            <person name="Lanie J.A."/>
            <person name="Ng W.-L."/>
            <person name="Kazmierczak K.M."/>
            <person name="Andrzejewski T.M."/>
            <person name="Davidsen T.M."/>
            <person name="Wayne K.J."/>
            <person name="Tettelin H."/>
            <person name="Glass J.I."/>
            <person name="Rusch D."/>
            <person name="Podicherti R."/>
            <person name="Tsui H.-C.T."/>
            <person name="Winkler M.E."/>
        </authorList>
    </citation>
    <scope>NUCLEOTIDE SEQUENCE</scope>
</reference>
<dbReference type="AlphaFoldDB" id="A0A382FVS9"/>
<dbReference type="EMBL" id="UINC01051957">
    <property type="protein sequence ID" value="SVB66712.1"/>
    <property type="molecule type" value="Genomic_DNA"/>
</dbReference>
<accession>A0A382FVS9</accession>
<evidence type="ECO:0000313" key="1">
    <source>
        <dbReference type="EMBL" id="SVB66712.1"/>
    </source>
</evidence>
<organism evidence="1">
    <name type="scientific">marine metagenome</name>
    <dbReference type="NCBI Taxonomy" id="408172"/>
    <lineage>
        <taxon>unclassified sequences</taxon>
        <taxon>metagenomes</taxon>
        <taxon>ecological metagenomes</taxon>
    </lineage>
</organism>
<proteinExistence type="predicted"/>
<sequence length="130" mass="14872">MEFYLRTNQPCYVQLLYSLADGRKTVLVDNLKINLESVNQSLSVNDLLGLDFVCSSPFRNERMIVLSRNRPFDKLETFEENDYLFLVNGKLNQLKDTVQGTKGSKQSKQNDQALKQAEAKLMITTVQSAF</sequence>
<gene>
    <name evidence="1" type="ORF">METZ01_LOCUS219566</name>
</gene>